<reference evidence="2 3" key="1">
    <citation type="submission" date="2010-02" db="EMBL/GenBank/DDBJ databases">
        <authorList>
            <person name="Weinstock G."/>
            <person name="Sodergren E."/>
            <person name="Clifton S."/>
            <person name="Fulton L."/>
            <person name="Fulton B."/>
            <person name="Courtney L."/>
            <person name="Fronick C."/>
            <person name="Harrison M."/>
            <person name="Strong C."/>
            <person name="Farmer C."/>
            <person name="Delahaunty K."/>
            <person name="Markovic C."/>
            <person name="Hall O."/>
            <person name="Minx P."/>
            <person name="Tomlinson C."/>
            <person name="Mitreva M."/>
            <person name="Nelson J."/>
            <person name="Hou S."/>
            <person name="Wollam A."/>
            <person name="Pepin K.H."/>
            <person name="Johnson M."/>
            <person name="Bhonagiri V."/>
            <person name="Zhang X."/>
            <person name="Suruliraj S."/>
            <person name="Warren W."/>
            <person name="Chinwalla A."/>
            <person name="Mardis E.R."/>
            <person name="Wilson R.K."/>
        </authorList>
    </citation>
    <scope>NUCLEOTIDE SEQUENCE [LARGE SCALE GENOMIC DNA]</scope>
    <source>
        <strain evidence="2 3">ATCC 23685</strain>
    </source>
</reference>
<comment type="caution">
    <text evidence="2">The sequence shown here is derived from an EMBL/GenBank/DDBJ whole genome shotgun (WGS) entry which is preliminary data.</text>
</comment>
<name>D4F5B8_EDWTA</name>
<accession>D4F5B8</accession>
<dbReference type="HOGENOM" id="CLU_2953079_0_0_6"/>
<evidence type="ECO:0000256" key="1">
    <source>
        <dbReference type="SAM" id="MobiDB-lite"/>
    </source>
</evidence>
<dbReference type="Proteomes" id="UP000003692">
    <property type="component" value="Unassembled WGS sequence"/>
</dbReference>
<evidence type="ECO:0000313" key="2">
    <source>
        <dbReference type="EMBL" id="EFE23042.1"/>
    </source>
</evidence>
<gene>
    <name evidence="2" type="ORF">EDWATA_01946</name>
</gene>
<evidence type="ECO:0000313" key="3">
    <source>
        <dbReference type="Proteomes" id="UP000003692"/>
    </source>
</evidence>
<feature type="region of interest" description="Disordered" evidence="1">
    <location>
        <begin position="38"/>
        <end position="59"/>
    </location>
</feature>
<dbReference type="AlphaFoldDB" id="D4F5B8"/>
<sequence>MTTRQSPGFCFLSSGTGALNRRGEEGLAQILRRRDRVVSGKRDSTFQDQSGINKKRPQW</sequence>
<protein>
    <submittedName>
        <fullName evidence="2">Uncharacterized protein</fullName>
    </submittedName>
</protein>
<dbReference type="EMBL" id="ADGK01000133">
    <property type="protein sequence ID" value="EFE23042.1"/>
    <property type="molecule type" value="Genomic_DNA"/>
</dbReference>
<organism evidence="2 3">
    <name type="scientific">Edwardsiella tarda ATCC 23685</name>
    <dbReference type="NCBI Taxonomy" id="500638"/>
    <lineage>
        <taxon>Bacteria</taxon>
        <taxon>Pseudomonadati</taxon>
        <taxon>Pseudomonadota</taxon>
        <taxon>Gammaproteobacteria</taxon>
        <taxon>Enterobacterales</taxon>
        <taxon>Hafniaceae</taxon>
        <taxon>Edwardsiella</taxon>
    </lineage>
</organism>
<proteinExistence type="predicted"/>